<dbReference type="GO" id="GO:0044423">
    <property type="term" value="C:virion component"/>
    <property type="evidence" value="ECO:0007669"/>
    <property type="project" value="UniProtKB-KW"/>
</dbReference>
<keyword evidence="2" id="KW-0945">Host-virus interaction</keyword>
<gene>
    <name evidence="6" type="ORF">SDC9_101973</name>
</gene>
<proteinExistence type="predicted"/>
<reference evidence="6" key="1">
    <citation type="submission" date="2019-08" db="EMBL/GenBank/DDBJ databases">
        <authorList>
            <person name="Kucharzyk K."/>
            <person name="Murdoch R.W."/>
            <person name="Higgins S."/>
            <person name="Loffler F."/>
        </authorList>
    </citation>
    <scope>NUCLEOTIDE SEQUENCE</scope>
</reference>
<evidence type="ECO:0008006" key="7">
    <source>
        <dbReference type="Google" id="ProtNLM"/>
    </source>
</evidence>
<dbReference type="Pfam" id="PF11133">
    <property type="entry name" value="Phage_head_fibr"/>
    <property type="match status" value="1"/>
</dbReference>
<evidence type="ECO:0000256" key="4">
    <source>
        <dbReference type="ARBA" id="ARBA00022844"/>
    </source>
</evidence>
<dbReference type="Gene3D" id="6.10.140.1630">
    <property type="match status" value="1"/>
</dbReference>
<keyword evidence="4" id="KW-0946">Virion</keyword>
<evidence type="ECO:0000256" key="2">
    <source>
        <dbReference type="ARBA" id="ARBA00022581"/>
    </source>
</evidence>
<keyword evidence="3" id="KW-1161">Viral attachment to host cell</keyword>
<dbReference type="AlphaFoldDB" id="A0A645AQ00"/>
<protein>
    <recommendedName>
        <fullName evidence="7">Head fiber protein</fullName>
    </recommendedName>
</protein>
<accession>A0A645AQ00</accession>
<organism evidence="6">
    <name type="scientific">bioreactor metagenome</name>
    <dbReference type="NCBI Taxonomy" id="1076179"/>
    <lineage>
        <taxon>unclassified sequences</taxon>
        <taxon>metagenomes</taxon>
        <taxon>ecological metagenomes</taxon>
    </lineage>
</organism>
<dbReference type="GO" id="GO:0046718">
    <property type="term" value="P:symbiont entry into host cell"/>
    <property type="evidence" value="ECO:0007669"/>
    <property type="project" value="UniProtKB-KW"/>
</dbReference>
<evidence type="ECO:0000313" key="6">
    <source>
        <dbReference type="EMBL" id="MPM55180.1"/>
    </source>
</evidence>
<keyword evidence="5" id="KW-1160">Virus entry into host cell</keyword>
<evidence type="ECO:0000256" key="1">
    <source>
        <dbReference type="ARBA" id="ARBA00004328"/>
    </source>
</evidence>
<evidence type="ECO:0000256" key="3">
    <source>
        <dbReference type="ARBA" id="ARBA00022804"/>
    </source>
</evidence>
<comment type="subcellular location">
    <subcellularLocation>
        <location evidence="1">Virion</location>
    </subcellularLocation>
</comment>
<dbReference type="GO" id="GO:0019062">
    <property type="term" value="P:virion attachment to host cell"/>
    <property type="evidence" value="ECO:0007669"/>
    <property type="project" value="UniProtKB-KW"/>
</dbReference>
<sequence length="98" mass="10226">MQIVEEPAVEGSHNCKNYMTDGGDTLVIGGTLVVESGAMVMGLPLDFASVNSTGVIYQVENQRASTATDVATLVNDLNALLEKLKNAGAMEEDPAVNA</sequence>
<dbReference type="InterPro" id="IPR022741">
    <property type="entry name" value="Phage_B103_Gp8"/>
</dbReference>
<dbReference type="EMBL" id="VSSQ01015151">
    <property type="protein sequence ID" value="MPM55180.1"/>
    <property type="molecule type" value="Genomic_DNA"/>
</dbReference>
<comment type="caution">
    <text evidence="6">The sequence shown here is derived from an EMBL/GenBank/DDBJ whole genome shotgun (WGS) entry which is preliminary data.</text>
</comment>
<evidence type="ECO:0000256" key="5">
    <source>
        <dbReference type="ARBA" id="ARBA00023296"/>
    </source>
</evidence>
<name>A0A645AQ00_9ZZZZ</name>